<comment type="similarity">
    <text evidence="1">Belongs to the RMI1 family.</text>
</comment>
<evidence type="ECO:0000313" key="8">
    <source>
        <dbReference type="RefSeq" id="XP_065649254.1"/>
    </source>
</evidence>
<dbReference type="Pfam" id="PF08585">
    <property type="entry name" value="RMI1_N_C"/>
    <property type="match status" value="1"/>
</dbReference>
<evidence type="ECO:0000256" key="2">
    <source>
        <dbReference type="ARBA" id="ARBA00018987"/>
    </source>
</evidence>
<evidence type="ECO:0000256" key="1">
    <source>
        <dbReference type="ARBA" id="ARBA00006395"/>
    </source>
</evidence>
<dbReference type="RefSeq" id="XP_065649254.1">
    <property type="nucleotide sequence ID" value="XM_065793182.1"/>
</dbReference>
<evidence type="ECO:0000259" key="6">
    <source>
        <dbReference type="Pfam" id="PF16099"/>
    </source>
</evidence>
<accession>A0ABM4BJM6</accession>
<dbReference type="InterPro" id="IPR044881">
    <property type="entry name" value="RMI1_N_N_sf"/>
</dbReference>
<dbReference type="Gene3D" id="2.40.50.770">
    <property type="entry name" value="RecQ-mediated genome instability protein Rmi1, C-terminal domain"/>
    <property type="match status" value="1"/>
</dbReference>
<reference evidence="8" key="1">
    <citation type="submission" date="2025-08" db="UniProtKB">
        <authorList>
            <consortium name="RefSeq"/>
        </authorList>
    </citation>
    <scope>IDENTIFICATION</scope>
</reference>
<organism evidence="7 8">
    <name type="scientific">Hydra vulgaris</name>
    <name type="common">Hydra</name>
    <name type="synonym">Hydra attenuata</name>
    <dbReference type="NCBI Taxonomy" id="6087"/>
    <lineage>
        <taxon>Eukaryota</taxon>
        <taxon>Metazoa</taxon>
        <taxon>Cnidaria</taxon>
        <taxon>Hydrozoa</taxon>
        <taxon>Hydroidolina</taxon>
        <taxon>Anthoathecata</taxon>
        <taxon>Aplanulata</taxon>
        <taxon>Hydridae</taxon>
        <taxon>Hydra</taxon>
    </lineage>
</organism>
<feature type="domain" description="RecQ-mediated genome instability protein 1 C-terminal OB-fold" evidence="6">
    <location>
        <begin position="479"/>
        <end position="576"/>
    </location>
</feature>
<dbReference type="PANTHER" id="PTHR14790:SF15">
    <property type="entry name" value="RECQ-MEDIATED GENOME INSTABILITY PROTEIN 1"/>
    <property type="match status" value="1"/>
</dbReference>
<dbReference type="SMART" id="SM01161">
    <property type="entry name" value="DUF1767"/>
    <property type="match status" value="1"/>
</dbReference>
<dbReference type="InterPro" id="IPR032199">
    <property type="entry name" value="RMI1_C"/>
</dbReference>
<dbReference type="Gene3D" id="1.10.8.1020">
    <property type="entry name" value="RecQ-mediated genome instability protein 1, N-terminal domain"/>
    <property type="match status" value="1"/>
</dbReference>
<feature type="domain" description="RecQ mediated genome instability protein 1 OB-fold" evidence="5">
    <location>
        <begin position="66"/>
        <end position="210"/>
    </location>
</feature>
<name>A0ABM4BJM6_HYDVU</name>
<dbReference type="PANTHER" id="PTHR14790">
    <property type="entry name" value="RECQ-MEDIATED GENOME INSTABILITY PROTEIN 1 RMI1"/>
    <property type="match status" value="1"/>
</dbReference>
<dbReference type="InterPro" id="IPR042470">
    <property type="entry name" value="RMI1_N_C_sf"/>
</dbReference>
<dbReference type="Proteomes" id="UP001652625">
    <property type="component" value="Chromosome 03"/>
</dbReference>
<evidence type="ECO:0000256" key="3">
    <source>
        <dbReference type="ARBA" id="ARBA00022705"/>
    </source>
</evidence>
<dbReference type="InterPro" id="IPR013894">
    <property type="entry name" value="RMI1_OB"/>
</dbReference>
<comment type="function">
    <text evidence="4">Essential component of the RMI complex, a complex that plays an important role in the processing of homologous recombination intermediates to limit DNA crossover formation in cells. Promotes TOP3A binding to double Holliday junctions (DHJ) and hence stimulates TOP3A-mediated dissolution. Required for BLM phosphorylation during mitosis. Within the BLM complex, required for BLM and TOP3A stability.</text>
</comment>
<evidence type="ECO:0000256" key="4">
    <source>
        <dbReference type="ARBA" id="ARBA00024977"/>
    </source>
</evidence>
<keyword evidence="7" id="KW-1185">Reference proteome</keyword>
<evidence type="ECO:0000259" key="5">
    <source>
        <dbReference type="Pfam" id="PF08585"/>
    </source>
</evidence>
<dbReference type="Pfam" id="PF16099">
    <property type="entry name" value="RMI1_C"/>
    <property type="match status" value="1"/>
</dbReference>
<dbReference type="GeneID" id="101241686"/>
<keyword evidence="3" id="KW-0235">DNA replication</keyword>
<sequence length="592" mass="67245">MESYTSSCYEFLLNKSIRVQKIWIEACIEWVQEEHKKLPLKHELFSILYEQWLMADLREVAEGVLPSSLNKGTHTLNGLFALQVNSAIDIGHSAYSQLQKTKGQEIVDTGNEDINEFFSKGANDKASVIDAKWKEVSSRMLLLDITDGSSTVEAIEYQPFKEISLDSFQPGCKVLIKGPVQCRNNLILLKQENIQLLGGNVESLLESNTVENLLCKVLKTDHDTDIKPNVRSESNNKGDIKIETNQKVLHKNNKNETSERIFSADNKNINIPMNKDIINCNLAAKQYTSSKKNQSLSKSIKMEIADDFFENDVLDNFPLEDLGLLEYSEPKSVKLNLIETKVNKTSSISPKQCFLKNKVLCSNATLNKNNNSHLNDNNFNKKYEQDNIDCELDVDADLFLDDVDIISNLNCKISKEKTSCKTSSNQLKIEESEAKTKVESNYNSLYRNQFQYLSRKDSLSAKDFHMTEKEYDSLSDFVENNSINTVVNVKCWFQTLTSKLEFQDFFKISGIITDGIKNIEVVLTDKVLFSIIGYSSKEVLEAVNGKLPSSHKSCIKQALKNAEQRLEKGKWLAKVCCDINNIYNILEMTQIN</sequence>
<proteinExistence type="inferred from homology"/>
<evidence type="ECO:0000313" key="7">
    <source>
        <dbReference type="Proteomes" id="UP001652625"/>
    </source>
</evidence>
<gene>
    <name evidence="8" type="primary">LOC101241686</name>
</gene>
<protein>
    <recommendedName>
        <fullName evidence="2">RecQ-mediated genome instability protein 1</fullName>
    </recommendedName>
</protein>